<sequence>MFLSVFDLYKIGIGPSSSHTMGPMSAAGRFLDEILNGDWPRPTGTQVTRLAASLHGSLAFTGVGHGTDRAVILGLAGENPTTVDPDGMEAILAQVAADKTVRPPGHPAYRFDPATDLVLDKSAPLPGHANGMAFSALDADDRVLLRRVYYSIGGGFVVSEEELQRLKAKGVPPPGPDVPYPFRSAAEMLRMAAESGLSIAEMKLANEATRMPEAELVDGLDRIWKAMDGCIERGLSKDGIMPGGLKVRRRARVLHDRLESDWRENRPNPLLANDWLAVFAMAVNEENAAGGRVVTAPTNGAAGVVPAVLRYWLKFHVDADQHGIRDFLLTSAAIGGIIKHNASISGAEVGCQGEVGSASAMAAAGLAAVMGGTPEQVENAAEIALEHHLGMTCDPVGGLVQVPCIERNALGAVKAVTAASLAIKGDGKHFVPLDNCIETMRQTGLDMNERYKETSQGGLAVNVVEC</sequence>
<evidence type="ECO:0000256" key="6">
    <source>
        <dbReference type="ARBA" id="ARBA00022723"/>
    </source>
</evidence>
<keyword evidence="9 11" id="KW-0456">Lyase</keyword>
<protein>
    <recommendedName>
        <fullName evidence="11">L-serine dehydratase</fullName>
        <ecNumber evidence="11">4.3.1.17</ecNumber>
    </recommendedName>
</protein>
<dbReference type="InterPro" id="IPR004644">
    <property type="entry name" value="Fe-S_L-Ser_mono"/>
</dbReference>
<dbReference type="OrthoDB" id="9805537at2"/>
<dbReference type="KEGG" id="niy:FQ775_20130"/>
<dbReference type="EC" id="4.3.1.17" evidence="11"/>
<dbReference type="GO" id="GO:0003941">
    <property type="term" value="F:L-serine ammonia-lyase activity"/>
    <property type="evidence" value="ECO:0007669"/>
    <property type="project" value="UniProtKB-UniRule"/>
</dbReference>
<evidence type="ECO:0000256" key="7">
    <source>
        <dbReference type="ARBA" id="ARBA00023004"/>
    </source>
</evidence>
<dbReference type="Proteomes" id="UP000321389">
    <property type="component" value="Chromosome"/>
</dbReference>
<keyword evidence="7 11" id="KW-0408">Iron</keyword>
<reference evidence="14" key="1">
    <citation type="submission" date="2020-04" db="EMBL/GenBank/DDBJ databases">
        <title>Nitratireductor sp. nov. isolated from mangrove soil.</title>
        <authorList>
            <person name="Ye Y."/>
        </authorList>
    </citation>
    <scope>NUCLEOTIDE SEQUENCE</scope>
    <source>
        <strain evidence="14">SY7</strain>
    </source>
</reference>
<evidence type="ECO:0000256" key="4">
    <source>
        <dbReference type="ARBA" id="ARBA00022432"/>
    </source>
</evidence>
<evidence type="ECO:0000313" key="15">
    <source>
        <dbReference type="Proteomes" id="UP000321389"/>
    </source>
</evidence>
<name>A0A5B8L3R5_9HYPH</name>
<comment type="similarity">
    <text evidence="3 11">Belongs to the iron-sulfur dependent L-serine dehydratase family.</text>
</comment>
<dbReference type="InterPro" id="IPR005131">
    <property type="entry name" value="Ser_deHydtase_bsu"/>
</dbReference>
<dbReference type="InterPro" id="IPR051318">
    <property type="entry name" value="Fe-S_L-Ser"/>
</dbReference>
<organism evidence="14 15">
    <name type="scientific">Nitratireductor mangrovi</name>
    <dbReference type="NCBI Taxonomy" id="2599600"/>
    <lineage>
        <taxon>Bacteria</taxon>
        <taxon>Pseudomonadati</taxon>
        <taxon>Pseudomonadota</taxon>
        <taxon>Alphaproteobacteria</taxon>
        <taxon>Hyphomicrobiales</taxon>
        <taxon>Phyllobacteriaceae</taxon>
        <taxon>Nitratireductor</taxon>
    </lineage>
</organism>
<evidence type="ECO:0000256" key="1">
    <source>
        <dbReference type="ARBA" id="ARBA00001966"/>
    </source>
</evidence>
<evidence type="ECO:0000256" key="3">
    <source>
        <dbReference type="ARBA" id="ARBA00008636"/>
    </source>
</evidence>
<keyword evidence="5 11" id="KW-0004">4Fe-4S</keyword>
<accession>A0A5B8L3R5</accession>
<dbReference type="AlphaFoldDB" id="A0A5B8L3R5"/>
<comment type="cofactor">
    <cofactor evidence="1 11">
        <name>[4Fe-4S] cluster</name>
        <dbReference type="ChEBI" id="CHEBI:49883"/>
    </cofactor>
</comment>
<feature type="domain" description="Serine dehydratase-like alpha subunit" evidence="12">
    <location>
        <begin position="194"/>
        <end position="460"/>
    </location>
</feature>
<evidence type="ECO:0000259" key="12">
    <source>
        <dbReference type="Pfam" id="PF03313"/>
    </source>
</evidence>
<keyword evidence="8 11" id="KW-0411">Iron-sulfur</keyword>
<dbReference type="Pfam" id="PF03315">
    <property type="entry name" value="SDH_beta"/>
    <property type="match status" value="1"/>
</dbReference>
<gene>
    <name evidence="14" type="ORF">FQ775_20130</name>
</gene>
<dbReference type="GO" id="GO:0051539">
    <property type="term" value="F:4 iron, 4 sulfur cluster binding"/>
    <property type="evidence" value="ECO:0007669"/>
    <property type="project" value="UniProtKB-UniRule"/>
</dbReference>
<keyword evidence="4 11" id="KW-0312">Gluconeogenesis</keyword>
<feature type="domain" description="Serine dehydratase beta chain" evidence="13">
    <location>
        <begin position="4"/>
        <end position="162"/>
    </location>
</feature>
<evidence type="ECO:0000256" key="11">
    <source>
        <dbReference type="RuleBase" id="RU366059"/>
    </source>
</evidence>
<dbReference type="Pfam" id="PF03313">
    <property type="entry name" value="SDH_alpha"/>
    <property type="match status" value="1"/>
</dbReference>
<dbReference type="EMBL" id="CP042301">
    <property type="protein sequence ID" value="QDZ02493.1"/>
    <property type="molecule type" value="Genomic_DNA"/>
</dbReference>
<evidence type="ECO:0000313" key="14">
    <source>
        <dbReference type="EMBL" id="QDZ02493.1"/>
    </source>
</evidence>
<dbReference type="PANTHER" id="PTHR30182:SF1">
    <property type="entry name" value="L-SERINE DEHYDRATASE 1"/>
    <property type="match status" value="1"/>
</dbReference>
<dbReference type="InterPro" id="IPR029009">
    <property type="entry name" value="ASB_dom_sf"/>
</dbReference>
<evidence type="ECO:0000256" key="8">
    <source>
        <dbReference type="ARBA" id="ARBA00023014"/>
    </source>
</evidence>
<dbReference type="Gene3D" id="3.30.1330.90">
    <property type="entry name" value="D-3-phosphoglycerate dehydrogenase, domain 3"/>
    <property type="match status" value="1"/>
</dbReference>
<dbReference type="GO" id="GO:0046872">
    <property type="term" value="F:metal ion binding"/>
    <property type="evidence" value="ECO:0007669"/>
    <property type="project" value="UniProtKB-KW"/>
</dbReference>
<dbReference type="SUPFAM" id="SSF143548">
    <property type="entry name" value="Serine metabolism enzymes domain"/>
    <property type="match status" value="1"/>
</dbReference>
<dbReference type="FunFam" id="3.30.1330.90:FF:000001">
    <property type="entry name" value="L-serine ammonia-lyase 1"/>
    <property type="match status" value="1"/>
</dbReference>
<evidence type="ECO:0000256" key="2">
    <source>
        <dbReference type="ARBA" id="ARBA00004742"/>
    </source>
</evidence>
<dbReference type="GO" id="GO:0006094">
    <property type="term" value="P:gluconeogenesis"/>
    <property type="evidence" value="ECO:0007669"/>
    <property type="project" value="UniProtKB-KW"/>
</dbReference>
<dbReference type="PANTHER" id="PTHR30182">
    <property type="entry name" value="L-SERINE DEHYDRATASE"/>
    <property type="match status" value="1"/>
</dbReference>
<evidence type="ECO:0000259" key="13">
    <source>
        <dbReference type="Pfam" id="PF03315"/>
    </source>
</evidence>
<dbReference type="InterPro" id="IPR005130">
    <property type="entry name" value="Ser_deHydtase-like_asu"/>
</dbReference>
<comment type="catalytic activity">
    <reaction evidence="10 11">
        <text>L-serine = pyruvate + NH4(+)</text>
        <dbReference type="Rhea" id="RHEA:19169"/>
        <dbReference type="ChEBI" id="CHEBI:15361"/>
        <dbReference type="ChEBI" id="CHEBI:28938"/>
        <dbReference type="ChEBI" id="CHEBI:33384"/>
        <dbReference type="EC" id="4.3.1.17"/>
    </reaction>
</comment>
<evidence type="ECO:0000256" key="9">
    <source>
        <dbReference type="ARBA" id="ARBA00023239"/>
    </source>
</evidence>
<evidence type="ECO:0000256" key="5">
    <source>
        <dbReference type="ARBA" id="ARBA00022485"/>
    </source>
</evidence>
<keyword evidence="15" id="KW-1185">Reference proteome</keyword>
<dbReference type="RefSeq" id="WP_146301130.1">
    <property type="nucleotide sequence ID" value="NZ_CP042301.2"/>
</dbReference>
<proteinExistence type="inferred from homology"/>
<dbReference type="GO" id="GO:0009063">
    <property type="term" value="P:amino acid catabolic process"/>
    <property type="evidence" value="ECO:0007669"/>
    <property type="project" value="UniProtKB-ARBA"/>
</dbReference>
<evidence type="ECO:0000256" key="10">
    <source>
        <dbReference type="ARBA" id="ARBA00049406"/>
    </source>
</evidence>
<comment type="pathway">
    <text evidence="2">Carbohydrate biosynthesis; gluconeogenesis.</text>
</comment>
<keyword evidence="6 11" id="KW-0479">Metal-binding</keyword>
<dbReference type="NCBIfam" id="TIGR00720">
    <property type="entry name" value="sda_mono"/>
    <property type="match status" value="1"/>
</dbReference>